<protein>
    <submittedName>
        <fullName evidence="17">Transcription factor MYB80</fullName>
    </submittedName>
</protein>
<evidence type="ECO:0000313" key="17">
    <source>
        <dbReference type="EMBL" id="GEU61840.1"/>
    </source>
</evidence>
<organism evidence="17">
    <name type="scientific">Tanacetum cinerariifolium</name>
    <name type="common">Dalmatian daisy</name>
    <name type="synonym">Chrysanthemum cinerariifolium</name>
    <dbReference type="NCBI Taxonomy" id="118510"/>
    <lineage>
        <taxon>Eukaryota</taxon>
        <taxon>Viridiplantae</taxon>
        <taxon>Streptophyta</taxon>
        <taxon>Embryophyta</taxon>
        <taxon>Tracheophyta</taxon>
        <taxon>Spermatophyta</taxon>
        <taxon>Magnoliopsida</taxon>
        <taxon>eudicotyledons</taxon>
        <taxon>Gunneridae</taxon>
        <taxon>Pentapetalae</taxon>
        <taxon>asterids</taxon>
        <taxon>campanulids</taxon>
        <taxon>Asterales</taxon>
        <taxon>Asteraceae</taxon>
        <taxon>Asteroideae</taxon>
        <taxon>Anthemideae</taxon>
        <taxon>Anthemidinae</taxon>
        <taxon>Tanacetum</taxon>
    </lineage>
</organism>
<evidence type="ECO:0000256" key="8">
    <source>
        <dbReference type="ARBA" id="ARBA00023015"/>
    </source>
</evidence>
<keyword evidence="6" id="KW-0029">Amino-acid transport</keyword>
<keyword evidence="6" id="KW-0813">Transport</keyword>
<feature type="transmembrane region" description="Helical" evidence="14">
    <location>
        <begin position="250"/>
        <end position="270"/>
    </location>
</feature>
<keyword evidence="11" id="KW-0804">Transcription</keyword>
<keyword evidence="10 14" id="KW-0472">Membrane</keyword>
<evidence type="ECO:0000256" key="9">
    <source>
        <dbReference type="ARBA" id="ARBA00023125"/>
    </source>
</evidence>
<feature type="domain" description="HTH myb-type" evidence="16">
    <location>
        <begin position="368"/>
        <end position="418"/>
    </location>
</feature>
<dbReference type="PROSITE" id="PS50090">
    <property type="entry name" value="MYB_LIKE"/>
    <property type="match status" value="2"/>
</dbReference>
<dbReference type="FunFam" id="1.10.10.60:FF:000015">
    <property type="entry name" value="Transcription factor RAX3"/>
    <property type="match status" value="1"/>
</dbReference>
<dbReference type="Pfam" id="PF00249">
    <property type="entry name" value="Myb_DNA-binding"/>
    <property type="match status" value="2"/>
</dbReference>
<keyword evidence="9" id="KW-0238">DNA-binding</keyword>
<evidence type="ECO:0000256" key="2">
    <source>
        <dbReference type="ARBA" id="ARBA00004370"/>
    </source>
</evidence>
<dbReference type="GO" id="GO:0009555">
    <property type="term" value="P:pollen development"/>
    <property type="evidence" value="ECO:0007669"/>
    <property type="project" value="UniProtKB-ARBA"/>
</dbReference>
<dbReference type="InterPro" id="IPR001005">
    <property type="entry name" value="SANT/Myb"/>
</dbReference>
<dbReference type="PANTHER" id="PTHR47994">
    <property type="entry name" value="F14D16.11-RELATED"/>
    <property type="match status" value="1"/>
</dbReference>
<dbReference type="InterPro" id="IPR017930">
    <property type="entry name" value="Myb_dom"/>
</dbReference>
<evidence type="ECO:0000256" key="6">
    <source>
        <dbReference type="ARBA" id="ARBA00022970"/>
    </source>
</evidence>
<evidence type="ECO:0000256" key="5">
    <source>
        <dbReference type="ARBA" id="ARBA00022737"/>
    </source>
</evidence>
<dbReference type="GO" id="GO:0006865">
    <property type="term" value="P:amino acid transport"/>
    <property type="evidence" value="ECO:0007669"/>
    <property type="project" value="UniProtKB-KW"/>
</dbReference>
<dbReference type="SMART" id="SM00717">
    <property type="entry name" value="SANT"/>
    <property type="match status" value="2"/>
</dbReference>
<evidence type="ECO:0000256" key="11">
    <source>
        <dbReference type="ARBA" id="ARBA00023163"/>
    </source>
</evidence>
<dbReference type="CDD" id="cd00167">
    <property type="entry name" value="SANT"/>
    <property type="match status" value="2"/>
</dbReference>
<dbReference type="Gene3D" id="1.10.10.60">
    <property type="entry name" value="Homeodomain-like"/>
    <property type="match status" value="2"/>
</dbReference>
<dbReference type="InterPro" id="IPR015495">
    <property type="entry name" value="Myb_TF_plants"/>
</dbReference>
<dbReference type="Pfam" id="PF01490">
    <property type="entry name" value="Aa_trans"/>
    <property type="match status" value="1"/>
</dbReference>
<dbReference type="PROSITE" id="PS51294">
    <property type="entry name" value="HTH_MYB"/>
    <property type="match status" value="2"/>
</dbReference>
<evidence type="ECO:0000256" key="7">
    <source>
        <dbReference type="ARBA" id="ARBA00022989"/>
    </source>
</evidence>
<keyword evidence="3" id="KW-0217">Developmental protein</keyword>
<evidence type="ECO:0000256" key="1">
    <source>
        <dbReference type="ARBA" id="ARBA00004123"/>
    </source>
</evidence>
<evidence type="ECO:0000259" key="15">
    <source>
        <dbReference type="PROSITE" id="PS50090"/>
    </source>
</evidence>
<keyword evidence="8" id="KW-0805">Transcription regulation</keyword>
<feature type="transmembrane region" description="Helical" evidence="14">
    <location>
        <begin position="675"/>
        <end position="700"/>
    </location>
</feature>
<comment type="caution">
    <text evidence="17">The sequence shown here is derived from an EMBL/GenBank/DDBJ whole genome shotgun (WGS) entry which is preliminary data.</text>
</comment>
<feature type="transmembrane region" description="Helical" evidence="14">
    <location>
        <begin position="79"/>
        <end position="100"/>
    </location>
</feature>
<feature type="region of interest" description="Disordered" evidence="13">
    <location>
        <begin position="576"/>
        <end position="609"/>
    </location>
</feature>
<evidence type="ECO:0000256" key="12">
    <source>
        <dbReference type="ARBA" id="ARBA00023242"/>
    </source>
</evidence>
<keyword evidence="5" id="KW-0677">Repeat</keyword>
<dbReference type="GO" id="GO:0005634">
    <property type="term" value="C:nucleus"/>
    <property type="evidence" value="ECO:0007669"/>
    <property type="project" value="UniProtKB-SubCell"/>
</dbReference>
<keyword evidence="7 14" id="KW-1133">Transmembrane helix</keyword>
<feature type="transmembrane region" description="Helical" evidence="14">
    <location>
        <begin position="160"/>
        <end position="181"/>
    </location>
</feature>
<evidence type="ECO:0000256" key="10">
    <source>
        <dbReference type="ARBA" id="ARBA00023136"/>
    </source>
</evidence>
<name>A0A6L2LL20_TANCI</name>
<evidence type="ECO:0000256" key="4">
    <source>
        <dbReference type="ARBA" id="ARBA00022692"/>
    </source>
</evidence>
<sequence>MDSPSTYYNRSYRVRGFITRLEHGSPNIFHTKWLSIIAAVMSFTYSFIGMGLGLAQVIVQGNVEGSISGISTTNSTQKVWLVAQALGDIAFAFNFSLILLEIQSTLKSPPSQKVTMKKASTIAISTTTIFYLFCGGFGYAAFGDSTPGNLLTGFGFYEPYWLVDFGNACIVLHLVGGYQIYSQTLFAIVERWYAEKFPESEFARDIQSLKVSLFPEFRINPLRLCFRTSYVIFTMGVAMLFPYFNEVVAFAGSIIFWPLTIYFPVEMYFVQKKIVPWSVKWILLRVYSTFCLFVTTFTLAGEMGRIPCCEKESVKKGQWTPEEDHKLSSYIAQHGTRNWRLIPKNAGLQRCGKSCRLRWTNYLRPDLKHGQFCDAEEQIIVRLHSVLGNRWSVIAAQLPGRTDNDVKNHWNTKLKKKLSGMGIDPVTHKPYSHLMAEIANTLAPPQVANLAEATLGCLKDEMLHLLTKKHIDIQFQSPGAMPTMANNGNGHIPPSYNMASKHEENDDDDTIEKIKIGLSRAIIHDQETMMTPSNKPWDNNGTSSGGNFPGFHYVLPSFGHEGDGSPWNQSMCTGSTCTAGDQQGSQFHSKMGDENNGDESEEGEKDQRHVSKIPVTIDHQKQIISAIEAIQDHPLMEISESPGHLLLLKLWQREEDLFGRRISQKETRLDTIRSAIFHLCLFFLAFHGFFFTILFTSFENNTSSSFSCGKKWWVPMIVNLCTCFMTVFLVHMKLCRYWKVYGEIQRERSESRALTRCVQELRMKGASFDLSKEWANGKKMKSSSVEIKWNVLSLCSR</sequence>
<feature type="compositionally biased region" description="Polar residues" evidence="13">
    <location>
        <begin position="576"/>
        <end position="588"/>
    </location>
</feature>
<feature type="domain" description="Myb-like" evidence="15">
    <location>
        <begin position="364"/>
        <end position="414"/>
    </location>
</feature>
<dbReference type="InterPro" id="IPR009057">
    <property type="entry name" value="Homeodomain-like_sf"/>
</dbReference>
<feature type="domain" description="HTH myb-type" evidence="16">
    <location>
        <begin position="311"/>
        <end position="367"/>
    </location>
</feature>
<dbReference type="SUPFAM" id="SSF46689">
    <property type="entry name" value="Homeodomain-like"/>
    <property type="match status" value="1"/>
</dbReference>
<dbReference type="GO" id="GO:0048658">
    <property type="term" value="P:anther wall tapetum development"/>
    <property type="evidence" value="ECO:0007669"/>
    <property type="project" value="UniProtKB-ARBA"/>
</dbReference>
<proteinExistence type="predicted"/>
<feature type="transmembrane region" description="Helical" evidence="14">
    <location>
        <begin position="121"/>
        <end position="140"/>
    </location>
</feature>
<evidence type="ECO:0000256" key="14">
    <source>
        <dbReference type="SAM" id="Phobius"/>
    </source>
</evidence>
<feature type="compositionally biased region" description="Acidic residues" evidence="13">
    <location>
        <begin position="595"/>
        <end position="604"/>
    </location>
</feature>
<evidence type="ECO:0000259" key="16">
    <source>
        <dbReference type="PROSITE" id="PS51294"/>
    </source>
</evidence>
<keyword evidence="4 14" id="KW-0812">Transmembrane</keyword>
<dbReference type="GO" id="GO:0016020">
    <property type="term" value="C:membrane"/>
    <property type="evidence" value="ECO:0007669"/>
    <property type="project" value="UniProtKB-SubCell"/>
</dbReference>
<dbReference type="InterPro" id="IPR013057">
    <property type="entry name" value="AA_transpt_TM"/>
</dbReference>
<reference evidence="17" key="1">
    <citation type="journal article" date="2019" name="Sci. Rep.">
        <title>Draft genome of Tanacetum cinerariifolium, the natural source of mosquito coil.</title>
        <authorList>
            <person name="Yamashiro T."/>
            <person name="Shiraishi A."/>
            <person name="Satake H."/>
            <person name="Nakayama K."/>
        </authorList>
    </citation>
    <scope>NUCLEOTIDE SEQUENCE</scope>
</reference>
<dbReference type="FunFam" id="1.10.10.60:FF:000204">
    <property type="entry name" value="transcription factor MYB80"/>
    <property type="match status" value="1"/>
</dbReference>
<keyword evidence="12" id="KW-0539">Nucleus</keyword>
<accession>A0A6L2LL20</accession>
<feature type="domain" description="Myb-like" evidence="15">
    <location>
        <begin position="311"/>
        <end position="363"/>
    </location>
</feature>
<feature type="transmembrane region" description="Helical" evidence="14">
    <location>
        <begin position="33"/>
        <end position="59"/>
    </location>
</feature>
<evidence type="ECO:0000256" key="13">
    <source>
        <dbReference type="SAM" id="MobiDB-lite"/>
    </source>
</evidence>
<gene>
    <name evidence="17" type="ORF">Tci_033818</name>
</gene>
<dbReference type="GO" id="GO:0003677">
    <property type="term" value="F:DNA binding"/>
    <property type="evidence" value="ECO:0007669"/>
    <property type="project" value="UniProtKB-KW"/>
</dbReference>
<feature type="transmembrane region" description="Helical" evidence="14">
    <location>
        <begin position="712"/>
        <end position="732"/>
    </location>
</feature>
<dbReference type="EMBL" id="BKCJ010004570">
    <property type="protein sequence ID" value="GEU61840.1"/>
    <property type="molecule type" value="Genomic_DNA"/>
</dbReference>
<dbReference type="AlphaFoldDB" id="A0A6L2LL20"/>
<comment type="subcellular location">
    <subcellularLocation>
        <location evidence="2">Membrane</location>
    </subcellularLocation>
    <subcellularLocation>
        <location evidence="1">Nucleus</location>
    </subcellularLocation>
</comment>
<dbReference type="PANTHER" id="PTHR47994:SF2">
    <property type="entry name" value="TRANSCRIPTION FACTOR MYB80"/>
    <property type="match status" value="1"/>
</dbReference>
<feature type="transmembrane region" description="Helical" evidence="14">
    <location>
        <begin position="282"/>
        <end position="301"/>
    </location>
</feature>
<evidence type="ECO:0000256" key="3">
    <source>
        <dbReference type="ARBA" id="ARBA00022473"/>
    </source>
</evidence>